<evidence type="ECO:0000256" key="1">
    <source>
        <dbReference type="PROSITE-ProRule" id="PRU00117"/>
    </source>
</evidence>
<dbReference type="STRING" id="1035309.A0A2C5X306"/>
<dbReference type="Proteomes" id="UP000222788">
    <property type="component" value="Unassembled WGS sequence"/>
</dbReference>
<proteinExistence type="predicted"/>
<gene>
    <name evidence="4" type="ORF">CFIMG_003131RA</name>
</gene>
<accession>A0A2C5X306</accession>
<dbReference type="InterPro" id="IPR004087">
    <property type="entry name" value="KH_dom"/>
</dbReference>
<dbReference type="InterPro" id="IPR036612">
    <property type="entry name" value="KH_dom_type_1_sf"/>
</dbReference>
<sequence length="546" mass="58865">MADSEHRPKRSRFDQTEPEPKRASRFDRRSRSPVSRRSENRERSPQSVKDDAKHETAADPAAAAAAAAARINASLQARRGAQQADTPTAKGSDSAAGSVSGDGPIREEIYVADGDFIKDIEINDYKTRFLVTKGSVQAQIKEETGADITTRGNYLPDKSMATSSKPPLYLHITSTSKEGLEKAVAKIEGMLKQDLPNLVDERRFRRREPQEQVERDEFGRRKWPEAKIPIVLEPLPGFNLRAQVVGQGGQYVKHIQNETGCRVQIKGRGSGYLEQSTNQEADEDMFLHVAGPDPNKVEEAKALCDDLVSSVMQQYKDFKARPPRQFNRGGYDDGQYGGGPRGSGGSDHYRGRDNDGGHNGRGDRGGYGANRGGGRYHDRNDRDGYHRDGPRDRDRDSHRGDYGRGGYDQNSYQTRDAHAHGAANPSQATATSATPNPPMDPAAAAAAAAATDAEVAAQYAQYYGGQDPYAAYGGYTAYVQWYYAAAAAAQQQQQHPAPPSGSPPPPPPAESAPPPPPPSSAAPPPPPPPGASGSGSYSSIPPPPGL</sequence>
<keyword evidence="1" id="KW-0694">RNA-binding</keyword>
<feature type="compositionally biased region" description="Basic and acidic residues" evidence="2">
    <location>
        <begin position="347"/>
        <end position="364"/>
    </location>
</feature>
<comment type="caution">
    <text evidence="4">The sequence shown here is derived from an EMBL/GenBank/DDBJ whole genome shotgun (WGS) entry which is preliminary data.</text>
</comment>
<reference evidence="4 5" key="2">
    <citation type="journal article" date="2013" name="IMA Fungus">
        <title>IMA Genome-F 1: Ceratocystis fimbriata: Draft nuclear genome sequence for the plant pathogen, Ceratocystis fimbriata.</title>
        <authorList>
            <person name="Wilken P.M."/>
            <person name="Steenkamp E.T."/>
            <person name="Wingfield M.J."/>
            <person name="de Beer Z.W."/>
            <person name="Wingfield B.D."/>
        </authorList>
    </citation>
    <scope>NUCLEOTIDE SEQUENCE [LARGE SCALE GENOMIC DNA]</scope>
    <source>
        <strain evidence="4 5">CBS 114723</strain>
    </source>
</reference>
<dbReference type="Gene3D" id="3.30.1370.10">
    <property type="entry name" value="K Homology domain, type 1"/>
    <property type="match status" value="2"/>
</dbReference>
<dbReference type="CDD" id="cd22386">
    <property type="entry name" value="KH-I_KHDC4_rpt2"/>
    <property type="match status" value="1"/>
</dbReference>
<feature type="compositionally biased region" description="Gly residues" evidence="2">
    <location>
        <begin position="335"/>
        <end position="345"/>
    </location>
</feature>
<feature type="compositionally biased region" description="Pro residues" evidence="2">
    <location>
        <begin position="496"/>
        <end position="530"/>
    </location>
</feature>
<dbReference type="PANTHER" id="PTHR15744:SF0">
    <property type="entry name" value="KH HOMOLOGY DOMAIN-CONTAINING PROTEIN 4"/>
    <property type="match status" value="1"/>
</dbReference>
<dbReference type="EMBL" id="APWK03000073">
    <property type="protein sequence ID" value="PHH52261.1"/>
    <property type="molecule type" value="Genomic_DNA"/>
</dbReference>
<dbReference type="PANTHER" id="PTHR15744">
    <property type="entry name" value="BLOM7"/>
    <property type="match status" value="1"/>
</dbReference>
<feature type="compositionally biased region" description="Basic and acidic residues" evidence="2">
    <location>
        <begin position="1"/>
        <end position="57"/>
    </location>
</feature>
<evidence type="ECO:0000313" key="4">
    <source>
        <dbReference type="EMBL" id="PHH52261.1"/>
    </source>
</evidence>
<feature type="compositionally biased region" description="Low complexity" evidence="2">
    <location>
        <begin position="91"/>
        <end position="103"/>
    </location>
</feature>
<organism evidence="4 5">
    <name type="scientific">Ceratocystis fimbriata CBS 114723</name>
    <dbReference type="NCBI Taxonomy" id="1035309"/>
    <lineage>
        <taxon>Eukaryota</taxon>
        <taxon>Fungi</taxon>
        <taxon>Dikarya</taxon>
        <taxon>Ascomycota</taxon>
        <taxon>Pezizomycotina</taxon>
        <taxon>Sordariomycetes</taxon>
        <taxon>Hypocreomycetidae</taxon>
        <taxon>Microascales</taxon>
        <taxon>Ceratocystidaceae</taxon>
        <taxon>Ceratocystis</taxon>
    </lineage>
</organism>
<dbReference type="GO" id="GO:0003723">
    <property type="term" value="F:RNA binding"/>
    <property type="evidence" value="ECO:0007669"/>
    <property type="project" value="UniProtKB-UniRule"/>
</dbReference>
<evidence type="ECO:0000259" key="3">
    <source>
        <dbReference type="SMART" id="SM00322"/>
    </source>
</evidence>
<dbReference type="Pfam" id="PF22675">
    <property type="entry name" value="KH-I_KHDC4-BBP"/>
    <property type="match status" value="1"/>
</dbReference>
<feature type="compositionally biased region" description="Basic and acidic residues" evidence="2">
    <location>
        <begin position="375"/>
        <end position="402"/>
    </location>
</feature>
<dbReference type="GO" id="GO:0005634">
    <property type="term" value="C:nucleus"/>
    <property type="evidence" value="ECO:0007669"/>
    <property type="project" value="InterPro"/>
</dbReference>
<feature type="region of interest" description="Disordered" evidence="2">
    <location>
        <begin position="487"/>
        <end position="546"/>
    </location>
</feature>
<dbReference type="SMART" id="SM00322">
    <property type="entry name" value="KH"/>
    <property type="match status" value="2"/>
</dbReference>
<feature type="region of interest" description="Disordered" evidence="2">
    <location>
        <begin position="318"/>
        <end position="445"/>
    </location>
</feature>
<name>A0A2C5X306_9PEZI</name>
<feature type="domain" description="K Homology" evidence="3">
    <location>
        <begin position="222"/>
        <end position="309"/>
    </location>
</feature>
<dbReference type="FunFam" id="3.30.1370.10:FF:000051">
    <property type="entry name" value="Putative kh domain-containing protein"/>
    <property type="match status" value="1"/>
</dbReference>
<dbReference type="InterPro" id="IPR047889">
    <property type="entry name" value="KHDC4_KH-I_second"/>
</dbReference>
<keyword evidence="5" id="KW-1185">Reference proteome</keyword>
<dbReference type="InterPro" id="IPR055256">
    <property type="entry name" value="KH_1_KHDC4/BBP-like"/>
</dbReference>
<dbReference type="AlphaFoldDB" id="A0A2C5X306"/>
<dbReference type="InterPro" id="IPR056149">
    <property type="entry name" value="PRP5/DDX46/KHDC4_KH"/>
</dbReference>
<dbReference type="InterPro" id="IPR047890">
    <property type="entry name" value="KHDC4_KH-I_first"/>
</dbReference>
<dbReference type="OrthoDB" id="397265at2759"/>
<dbReference type="FunFam" id="3.30.1370.10:FF:000037">
    <property type="entry name" value="KH domain protein"/>
    <property type="match status" value="1"/>
</dbReference>
<feature type="region of interest" description="Disordered" evidence="2">
    <location>
        <begin position="1"/>
        <end position="105"/>
    </location>
</feature>
<reference evidence="4 5" key="1">
    <citation type="journal article" date="2013" name="Fungal Biol.">
        <title>Analysis of microsatellite markers in the genome of the plant pathogen Ceratocystis fimbriata.</title>
        <authorList>
            <person name="Simpson M.C."/>
            <person name="Wilken P.M."/>
            <person name="Coetzee M.P."/>
            <person name="Wingfield M.J."/>
            <person name="Wingfield B.D."/>
        </authorList>
    </citation>
    <scope>NUCLEOTIDE SEQUENCE [LARGE SCALE GENOMIC DNA]</scope>
    <source>
        <strain evidence="4 5">CBS 114723</strain>
    </source>
</reference>
<dbReference type="Pfam" id="PF23469">
    <property type="entry name" value="KH_12"/>
    <property type="match status" value="1"/>
</dbReference>
<dbReference type="PROSITE" id="PS50084">
    <property type="entry name" value="KH_TYPE_1"/>
    <property type="match status" value="1"/>
</dbReference>
<evidence type="ECO:0000256" key="2">
    <source>
        <dbReference type="SAM" id="MobiDB-lite"/>
    </source>
</evidence>
<dbReference type="CDD" id="cd22385">
    <property type="entry name" value="KH-I_KHDC4_rpt1"/>
    <property type="match status" value="1"/>
</dbReference>
<feature type="compositionally biased region" description="Polar residues" evidence="2">
    <location>
        <begin position="424"/>
        <end position="434"/>
    </location>
</feature>
<dbReference type="SUPFAM" id="SSF54791">
    <property type="entry name" value="Eukaryotic type KH-domain (KH-domain type I)"/>
    <property type="match status" value="2"/>
</dbReference>
<feature type="compositionally biased region" description="Low complexity" evidence="2">
    <location>
        <begin position="58"/>
        <end position="77"/>
    </location>
</feature>
<evidence type="ECO:0000313" key="5">
    <source>
        <dbReference type="Proteomes" id="UP000222788"/>
    </source>
</evidence>
<dbReference type="InterPro" id="IPR031121">
    <property type="entry name" value="RIK/BLOM7"/>
</dbReference>
<protein>
    <submittedName>
        <fullName evidence="4">Uncharacterized protein C30D11.14c</fullName>
    </submittedName>
</protein>
<feature type="domain" description="K Homology" evidence="3">
    <location>
        <begin position="103"/>
        <end position="192"/>
    </location>
</feature>